<dbReference type="PANTHER" id="PTHR23406:SF64">
    <property type="entry name" value="NADP-DEPENDENT MALIC ENZYME 3"/>
    <property type="match status" value="1"/>
</dbReference>
<dbReference type="EMBL" id="JAJJMB010014022">
    <property type="protein sequence ID" value="KAI3863914.1"/>
    <property type="molecule type" value="Genomic_DNA"/>
</dbReference>
<gene>
    <name evidence="2" type="ORF">MKW98_031506</name>
</gene>
<dbReference type="GO" id="GO:0006108">
    <property type="term" value="P:malate metabolic process"/>
    <property type="evidence" value="ECO:0007669"/>
    <property type="project" value="TreeGrafter"/>
</dbReference>
<sequence>GLIVSSTKESLQHFKKPWAHEHEPVKELRNVVKAIKPTLLIESSGRHGKNFVPGKATNAYISPGLATSGALARGYRVYAIYRTMLLILILLRVEADLAVACS</sequence>
<comment type="caution">
    <text evidence="2">The sequence shown here is derived from an EMBL/GenBank/DDBJ whole genome shotgun (WGS) entry which is preliminary data.</text>
</comment>
<dbReference type="Pfam" id="PF03949">
    <property type="entry name" value="Malic_M"/>
    <property type="match status" value="1"/>
</dbReference>
<feature type="non-terminal residue" evidence="2">
    <location>
        <position position="102"/>
    </location>
</feature>
<protein>
    <recommendedName>
        <fullName evidence="1">Malic enzyme NAD-binding domain-containing protein</fullName>
    </recommendedName>
</protein>
<evidence type="ECO:0000313" key="2">
    <source>
        <dbReference type="EMBL" id="KAI3863914.1"/>
    </source>
</evidence>
<dbReference type="GO" id="GO:0051287">
    <property type="term" value="F:NAD binding"/>
    <property type="evidence" value="ECO:0007669"/>
    <property type="project" value="InterPro"/>
</dbReference>
<dbReference type="GO" id="GO:0004473">
    <property type="term" value="F:malate dehydrogenase (decarboxylating) (NADP+) activity"/>
    <property type="evidence" value="ECO:0007669"/>
    <property type="project" value="TreeGrafter"/>
</dbReference>
<evidence type="ECO:0000313" key="3">
    <source>
        <dbReference type="Proteomes" id="UP001202328"/>
    </source>
</evidence>
<reference evidence="2" key="1">
    <citation type="submission" date="2022-04" db="EMBL/GenBank/DDBJ databases">
        <title>A functionally conserved STORR gene fusion in Papaver species that diverged 16.8 million years ago.</title>
        <authorList>
            <person name="Catania T."/>
        </authorList>
    </citation>
    <scope>NUCLEOTIDE SEQUENCE</scope>
    <source>
        <strain evidence="2">S-188037</strain>
    </source>
</reference>
<dbReference type="InterPro" id="IPR012302">
    <property type="entry name" value="Malic_NAD-bd"/>
</dbReference>
<dbReference type="Proteomes" id="UP001202328">
    <property type="component" value="Unassembled WGS sequence"/>
</dbReference>
<accession>A0AAD4S5D3</accession>
<evidence type="ECO:0000259" key="1">
    <source>
        <dbReference type="Pfam" id="PF03949"/>
    </source>
</evidence>
<organism evidence="2 3">
    <name type="scientific">Papaver atlanticum</name>
    <dbReference type="NCBI Taxonomy" id="357466"/>
    <lineage>
        <taxon>Eukaryota</taxon>
        <taxon>Viridiplantae</taxon>
        <taxon>Streptophyta</taxon>
        <taxon>Embryophyta</taxon>
        <taxon>Tracheophyta</taxon>
        <taxon>Spermatophyta</taxon>
        <taxon>Magnoliopsida</taxon>
        <taxon>Ranunculales</taxon>
        <taxon>Papaveraceae</taxon>
        <taxon>Papaveroideae</taxon>
        <taxon>Papaver</taxon>
    </lineage>
</organism>
<dbReference type="Gene3D" id="3.40.50.720">
    <property type="entry name" value="NAD(P)-binding Rossmann-like Domain"/>
    <property type="match status" value="1"/>
</dbReference>
<proteinExistence type="predicted"/>
<feature type="domain" description="Malic enzyme NAD-binding" evidence="1">
    <location>
        <begin position="1"/>
        <end position="48"/>
    </location>
</feature>
<keyword evidence="3" id="KW-1185">Reference proteome</keyword>
<name>A0AAD4S5D3_9MAGN</name>
<dbReference type="GO" id="GO:0009507">
    <property type="term" value="C:chloroplast"/>
    <property type="evidence" value="ECO:0007669"/>
    <property type="project" value="TreeGrafter"/>
</dbReference>
<dbReference type="AlphaFoldDB" id="A0AAD4S5D3"/>
<dbReference type="PANTHER" id="PTHR23406">
    <property type="entry name" value="MALIC ENZYME-RELATED"/>
    <property type="match status" value="1"/>
</dbReference>